<dbReference type="EMBL" id="OX459126">
    <property type="protein sequence ID" value="CAI9118023.1"/>
    <property type="molecule type" value="Genomic_DNA"/>
</dbReference>
<reference evidence="1" key="1">
    <citation type="submission" date="2023-03" db="EMBL/GenBank/DDBJ databases">
        <authorList>
            <person name="Julca I."/>
        </authorList>
    </citation>
    <scope>NUCLEOTIDE SEQUENCE</scope>
</reference>
<dbReference type="Gene3D" id="1.25.40.10">
    <property type="entry name" value="Tetratricopeptide repeat domain"/>
    <property type="match status" value="2"/>
</dbReference>
<organism evidence="1 2">
    <name type="scientific">Oldenlandia corymbosa var. corymbosa</name>
    <dbReference type="NCBI Taxonomy" id="529605"/>
    <lineage>
        <taxon>Eukaryota</taxon>
        <taxon>Viridiplantae</taxon>
        <taxon>Streptophyta</taxon>
        <taxon>Embryophyta</taxon>
        <taxon>Tracheophyta</taxon>
        <taxon>Spermatophyta</taxon>
        <taxon>Magnoliopsida</taxon>
        <taxon>eudicotyledons</taxon>
        <taxon>Gunneridae</taxon>
        <taxon>Pentapetalae</taxon>
        <taxon>asterids</taxon>
        <taxon>lamiids</taxon>
        <taxon>Gentianales</taxon>
        <taxon>Rubiaceae</taxon>
        <taxon>Rubioideae</taxon>
        <taxon>Spermacoceae</taxon>
        <taxon>Hedyotis-Oldenlandia complex</taxon>
        <taxon>Oldenlandia</taxon>
    </lineage>
</organism>
<dbReference type="Proteomes" id="UP001161247">
    <property type="component" value="Chromosome 9"/>
</dbReference>
<dbReference type="AlphaFoldDB" id="A0AAV1EE96"/>
<evidence type="ECO:0000313" key="2">
    <source>
        <dbReference type="Proteomes" id="UP001161247"/>
    </source>
</evidence>
<sequence>MLRTEPSLSIYNNTDDEVVEETIGGNQNLEGKEESLKKDGLTSLGLGSHEFSFGKNDLALIVEGGNEGTLSGFRDLGIADESVVSSLPLDSGLEKGDGLGFDLSSTLEEHYRKMIREDPSNPLFLRNYAQLLQSKGDFSRAEEFYLRAALANPTDGEIQLQCANLVWQLHHDRVKAMKYFKRAALAAPEDSHVQAAYASFLWDIDEDEEGSSSSDVDKEVEEFGRQVDHCNVDLAEEKRPASPPLHLATGLGIDLAGFDERVISADCVTADYGDSVDDDGIYKRMIEENPSNPSILKNYARFLCQSRGDLQAAEEFYSRAIQVDPTDGEVIMQYAEVILQLHCDRHKASPYFKQAAEVAPSNSNVLAAYARFLWGAEEDEEED</sequence>
<keyword evidence="2" id="KW-1185">Reference proteome</keyword>
<gene>
    <name evidence="1" type="ORF">OLC1_LOCUS23996</name>
</gene>
<dbReference type="SUPFAM" id="SSF48452">
    <property type="entry name" value="TPR-like"/>
    <property type="match status" value="2"/>
</dbReference>
<dbReference type="InterPro" id="IPR011990">
    <property type="entry name" value="TPR-like_helical_dom_sf"/>
</dbReference>
<protein>
    <submittedName>
        <fullName evidence="1">OLC1v1019524C1</fullName>
    </submittedName>
</protein>
<proteinExistence type="predicted"/>
<dbReference type="PANTHER" id="PTHR26312">
    <property type="entry name" value="TETRATRICOPEPTIDE REPEAT PROTEIN 5"/>
    <property type="match status" value="1"/>
</dbReference>
<dbReference type="PANTHER" id="PTHR26312:SF225">
    <property type="entry name" value="TPR REPEAT PROTEIN"/>
    <property type="match status" value="1"/>
</dbReference>
<dbReference type="Pfam" id="PF14559">
    <property type="entry name" value="TPR_19"/>
    <property type="match status" value="1"/>
</dbReference>
<evidence type="ECO:0000313" key="1">
    <source>
        <dbReference type="EMBL" id="CAI9118023.1"/>
    </source>
</evidence>
<name>A0AAV1EE96_OLDCO</name>
<accession>A0AAV1EE96</accession>